<accession>A0AB39ASB8</accession>
<evidence type="ECO:0000259" key="3">
    <source>
        <dbReference type="PROSITE" id="PS50110"/>
    </source>
</evidence>
<evidence type="ECO:0000313" key="4">
    <source>
        <dbReference type="EMBL" id="XDH88433.1"/>
    </source>
</evidence>
<keyword evidence="1 2" id="KW-0597">Phosphoprotein</keyword>
<feature type="domain" description="Response regulatory" evidence="3">
    <location>
        <begin position="124"/>
        <end position="241"/>
    </location>
</feature>
<evidence type="ECO:0000256" key="2">
    <source>
        <dbReference type="PROSITE-ProRule" id="PRU00169"/>
    </source>
</evidence>
<dbReference type="InterPro" id="IPR011006">
    <property type="entry name" value="CheY-like_superfamily"/>
</dbReference>
<dbReference type="PANTHER" id="PTHR44591">
    <property type="entry name" value="STRESS RESPONSE REGULATOR PROTEIN 1"/>
    <property type="match status" value="1"/>
</dbReference>
<reference evidence="4" key="1">
    <citation type="submission" date="2024-07" db="EMBL/GenBank/DDBJ databases">
        <authorList>
            <person name="Jiang Y."/>
            <person name="Qin Q."/>
        </authorList>
    </citation>
    <scope>NUCLEOTIDE SEQUENCE</scope>
    <source>
        <strain evidence="4">SD03</strain>
    </source>
</reference>
<dbReference type="PANTHER" id="PTHR44591:SF3">
    <property type="entry name" value="RESPONSE REGULATORY DOMAIN-CONTAINING PROTEIN"/>
    <property type="match status" value="1"/>
</dbReference>
<organism evidence="4">
    <name type="scientific">Pseudoalteromonas sp. SD03</name>
    <dbReference type="NCBI Taxonomy" id="3231719"/>
    <lineage>
        <taxon>Bacteria</taxon>
        <taxon>Pseudomonadati</taxon>
        <taxon>Pseudomonadota</taxon>
        <taxon>Gammaproteobacteria</taxon>
        <taxon>Alteromonadales</taxon>
        <taxon>Pseudoalteromonadaceae</taxon>
        <taxon>Pseudoalteromonas</taxon>
    </lineage>
</organism>
<dbReference type="PROSITE" id="PS50110">
    <property type="entry name" value="RESPONSE_REGULATORY"/>
    <property type="match status" value="2"/>
</dbReference>
<sequence length="260" mass="29400">MQRVLIVEDNIRVQQVLKHIAAQYLDVLVDFASSLTQCKQLLSQTSYSLALVDLPLSGQTDMDVARYILSQGIPTLLMTTQLEESTRLKMLELGIIDYIIKDNRDSYLYAIKFVAQLLRNQGRKALIVDNSLLSSSLVKQMLEKQLFDVITADNSAQALHILNHNRAIKLVITNHNLTDMNGFELIRAIRNVKSREQLAIIGLADVYSYGVATQFIKSGANDFLTKPFTHEEFHFRVVKTMESLWLGEAIRADLSLDATE</sequence>
<name>A0AB39ASB8_9GAMM</name>
<evidence type="ECO:0000256" key="1">
    <source>
        <dbReference type="ARBA" id="ARBA00022553"/>
    </source>
</evidence>
<feature type="modified residue" description="4-aspartylphosphate" evidence="2">
    <location>
        <position position="53"/>
    </location>
</feature>
<dbReference type="InterPro" id="IPR050595">
    <property type="entry name" value="Bact_response_regulator"/>
</dbReference>
<dbReference type="SUPFAM" id="SSF52172">
    <property type="entry name" value="CheY-like"/>
    <property type="match status" value="2"/>
</dbReference>
<gene>
    <name evidence="4" type="ORF">ABZP26_04405</name>
</gene>
<dbReference type="AlphaFoldDB" id="A0AB39ASB8"/>
<comment type="caution">
    <text evidence="2">Lacks conserved residue(s) required for the propagation of feature annotation.</text>
</comment>
<dbReference type="SMART" id="SM00448">
    <property type="entry name" value="REC"/>
    <property type="match status" value="2"/>
</dbReference>
<dbReference type="GO" id="GO:0000160">
    <property type="term" value="P:phosphorelay signal transduction system"/>
    <property type="evidence" value="ECO:0007669"/>
    <property type="project" value="InterPro"/>
</dbReference>
<feature type="domain" description="Response regulatory" evidence="3">
    <location>
        <begin position="3"/>
        <end position="116"/>
    </location>
</feature>
<dbReference type="EMBL" id="CP162514">
    <property type="protein sequence ID" value="XDH88433.1"/>
    <property type="molecule type" value="Genomic_DNA"/>
</dbReference>
<dbReference type="RefSeq" id="WP_036956781.1">
    <property type="nucleotide sequence ID" value="NZ_CP162514.1"/>
</dbReference>
<dbReference type="Pfam" id="PF00072">
    <property type="entry name" value="Response_reg"/>
    <property type="match status" value="2"/>
</dbReference>
<dbReference type="Gene3D" id="3.40.50.2300">
    <property type="match status" value="2"/>
</dbReference>
<proteinExistence type="predicted"/>
<protein>
    <submittedName>
        <fullName evidence="4">Response regulator</fullName>
    </submittedName>
</protein>
<dbReference type="InterPro" id="IPR001789">
    <property type="entry name" value="Sig_transdc_resp-reg_receiver"/>
</dbReference>